<dbReference type="SUPFAM" id="SSF75005">
    <property type="entry name" value="Arabinanase/levansucrase/invertase"/>
    <property type="match status" value="2"/>
</dbReference>
<name>A0ABU5N0R1_9BACT</name>
<sequence length="667" mass="74629">MKYKIVQSLLVVLAGSLAPLAESKSLVDYFLPMEPQGPLVSEGIWGETNALPRDIHNGLEDPDLSDWCYWDGKIVKDDAGKYHMYASRWNQTNAHSKGWNTASKGTHAVSDHLLGPYEDLGEIWSDWKDGAGHNVIGLRLPDGRYAAVASEGTPGDVFVSDSPDGPFEHLGEFKIDPNGYYAGLGRYDELDSGAVKAGVVGNLSNAMLIVRPDGRYMIVARHCAPMISDDGILGPYKIMADKAWRGIEGLPQIKMEDPTVWYSDGLYHIVVNYHGNGNVSYHLTSEDGIHNWKNRGIAFDGERKDFFRYTDGTSNWWYIVQRPTVYTEDGLVKAFNFSVIDVHKGRDRGNDNHGSKIVVVPFDGEAFSKQMKKTVRKELAKADRTRPPAPWKSVNTGAGSRRGNTGYETEFNTMRVKAPGRKDACRFVYQKMTGDISATVQVLSQDISDDPVKAGLMFRKSLEMDTPSVFASISRPGGFIFEGQDTVIASRALKAPYWLRMEKRGGRITAYISSSNRMNWKKAGETEVELGDEFYVGMAVASQDTDRESLARFKDPELHNWGQPLTDGIVNHTFPDLVPADGKITFEVEVESNVSAELYVELEHVHTHEKFVALRHRLKKKTGTVELTYDVGELQSGEPYWFVIKMIPLHGHESEALQSMFKKVWVK</sequence>
<dbReference type="EMBL" id="JARVCO010000012">
    <property type="protein sequence ID" value="MDZ8120008.1"/>
    <property type="molecule type" value="Genomic_DNA"/>
</dbReference>
<evidence type="ECO:0000313" key="4">
    <source>
        <dbReference type="Proteomes" id="UP001290861"/>
    </source>
</evidence>
<comment type="caution">
    <text evidence="3">The sequence shown here is derived from an EMBL/GenBank/DDBJ whole genome shotgun (WGS) entry which is preliminary data.</text>
</comment>
<feature type="chain" id="PRO_5045844282" evidence="2">
    <location>
        <begin position="22"/>
        <end position="667"/>
    </location>
</feature>
<evidence type="ECO:0000256" key="2">
    <source>
        <dbReference type="SAM" id="SignalP"/>
    </source>
</evidence>
<dbReference type="InterPro" id="IPR023296">
    <property type="entry name" value="Glyco_hydro_beta-prop_sf"/>
</dbReference>
<feature type="compositionally biased region" description="Polar residues" evidence="1">
    <location>
        <begin position="393"/>
        <end position="406"/>
    </location>
</feature>
<feature type="region of interest" description="Disordered" evidence="1">
    <location>
        <begin position="378"/>
        <end position="406"/>
    </location>
</feature>
<keyword evidence="2" id="KW-0732">Signal</keyword>
<accession>A0ABU5N0R1</accession>
<dbReference type="Proteomes" id="UP001290861">
    <property type="component" value="Unassembled WGS sequence"/>
</dbReference>
<dbReference type="CDD" id="cd08994">
    <property type="entry name" value="GH43_62_32_68_117_130-like"/>
    <property type="match status" value="1"/>
</dbReference>
<evidence type="ECO:0000313" key="3">
    <source>
        <dbReference type="EMBL" id="MDZ8120008.1"/>
    </source>
</evidence>
<proteinExistence type="predicted"/>
<dbReference type="RefSeq" id="WP_322609787.1">
    <property type="nucleotide sequence ID" value="NZ_JARVCO010000012.1"/>
</dbReference>
<reference evidence="3 4" key="1">
    <citation type="journal article" date="2024" name="Appl. Environ. Microbiol.">
        <title>Pontiella agarivorans sp. nov., a novel marine anaerobic bacterium capable of degrading macroalgal polysaccharides and fixing nitrogen.</title>
        <authorList>
            <person name="Liu N."/>
            <person name="Kivenson V."/>
            <person name="Peng X."/>
            <person name="Cui Z."/>
            <person name="Lankiewicz T.S."/>
            <person name="Gosselin K.M."/>
            <person name="English C.J."/>
            <person name="Blair E.M."/>
            <person name="O'Malley M.A."/>
            <person name="Valentine D.L."/>
        </authorList>
    </citation>
    <scope>NUCLEOTIDE SEQUENCE [LARGE SCALE GENOMIC DNA]</scope>
    <source>
        <strain evidence="3 4">NLcol2</strain>
    </source>
</reference>
<keyword evidence="4" id="KW-1185">Reference proteome</keyword>
<feature type="signal peptide" evidence="2">
    <location>
        <begin position="1"/>
        <end position="21"/>
    </location>
</feature>
<protein>
    <submittedName>
        <fullName evidence="3">Glycoside hydrolase family protein</fullName>
    </submittedName>
</protein>
<dbReference type="Gene3D" id="2.115.10.20">
    <property type="entry name" value="Glycosyl hydrolase domain, family 43"/>
    <property type="match status" value="1"/>
</dbReference>
<dbReference type="GO" id="GO:0016787">
    <property type="term" value="F:hydrolase activity"/>
    <property type="evidence" value="ECO:0007669"/>
    <property type="project" value="UniProtKB-KW"/>
</dbReference>
<dbReference type="Gene3D" id="2.60.120.200">
    <property type="match status" value="1"/>
</dbReference>
<gene>
    <name evidence="3" type="ORF">P9H32_15360</name>
</gene>
<keyword evidence="3" id="KW-0378">Hydrolase</keyword>
<evidence type="ECO:0000256" key="1">
    <source>
        <dbReference type="SAM" id="MobiDB-lite"/>
    </source>
</evidence>
<organism evidence="3 4">
    <name type="scientific">Pontiella agarivorans</name>
    <dbReference type="NCBI Taxonomy" id="3038953"/>
    <lineage>
        <taxon>Bacteria</taxon>
        <taxon>Pseudomonadati</taxon>
        <taxon>Kiritimatiellota</taxon>
        <taxon>Kiritimatiellia</taxon>
        <taxon>Kiritimatiellales</taxon>
        <taxon>Pontiellaceae</taxon>
        <taxon>Pontiella</taxon>
    </lineage>
</organism>